<accession>A0ABP1BT05</accession>
<comment type="subcellular location">
    <subcellularLocation>
        <location evidence="1">Mitochondrion</location>
    </subcellularLocation>
</comment>
<dbReference type="PANTHER" id="PTHR46281">
    <property type="entry name" value="CYTOCHROME C OXIDASE SUBUNIT 6B"/>
    <property type="match status" value="1"/>
</dbReference>
<evidence type="ECO:0000256" key="1">
    <source>
        <dbReference type="ARBA" id="ARBA00004173"/>
    </source>
</evidence>
<evidence type="ECO:0000313" key="5">
    <source>
        <dbReference type="EMBL" id="CAK9878690.1"/>
    </source>
</evidence>
<protein>
    <recommendedName>
        <fullName evidence="7">Cytochrome c oxidase subunit</fullName>
    </recommendedName>
</protein>
<dbReference type="InterPro" id="IPR048280">
    <property type="entry name" value="COX6B-like"/>
</dbReference>
<sequence length="103" mass="12000">MDSHQSSKGGSGGHGDHKDHPKKKKEIMVDDLKTAPMDWRFPTTNQAKHCYTSYNEFHKCAAEKGEDANECQKYAKYYRSLCPAEWIEKWNEERANDIFPGRY</sequence>
<dbReference type="PROSITE" id="PS51808">
    <property type="entry name" value="CHCH"/>
    <property type="match status" value="1"/>
</dbReference>
<evidence type="ECO:0000256" key="2">
    <source>
        <dbReference type="ARBA" id="ARBA00023128"/>
    </source>
</evidence>
<dbReference type="Pfam" id="PF02297">
    <property type="entry name" value="COX6B"/>
    <property type="match status" value="1"/>
</dbReference>
<dbReference type="Proteomes" id="UP001497522">
    <property type="component" value="Chromosome 6"/>
</dbReference>
<evidence type="ECO:0000256" key="4">
    <source>
        <dbReference type="SAM" id="MobiDB-lite"/>
    </source>
</evidence>
<dbReference type="Gene3D" id="1.10.10.140">
    <property type="entry name" value="Cytochrome c oxidase, subunit VIb"/>
    <property type="match status" value="1"/>
</dbReference>
<dbReference type="CDD" id="cd00926">
    <property type="entry name" value="Cyt_c_Oxidase_VIb"/>
    <property type="match status" value="1"/>
</dbReference>
<proteinExistence type="predicted"/>
<keyword evidence="6" id="KW-1185">Reference proteome</keyword>
<dbReference type="PANTHER" id="PTHR46281:SF8">
    <property type="entry name" value="CYTOCHROME C OXIDASE SUBUNIT 12, MITOCHONDRIAL"/>
    <property type="match status" value="1"/>
</dbReference>
<keyword evidence="3" id="KW-1015">Disulfide bond</keyword>
<dbReference type="InterPro" id="IPR036549">
    <property type="entry name" value="CX6/COA6-like_sf"/>
</dbReference>
<gene>
    <name evidence="5" type="ORF">CSSPJE1EN2_LOCUS20476</name>
</gene>
<dbReference type="EMBL" id="OZ023707">
    <property type="protein sequence ID" value="CAK9878690.1"/>
    <property type="molecule type" value="Genomic_DNA"/>
</dbReference>
<name>A0ABP1BT05_9BRYO</name>
<dbReference type="SUPFAM" id="SSF47694">
    <property type="entry name" value="Cytochrome c oxidase subunit h"/>
    <property type="match status" value="1"/>
</dbReference>
<evidence type="ECO:0008006" key="7">
    <source>
        <dbReference type="Google" id="ProtNLM"/>
    </source>
</evidence>
<feature type="region of interest" description="Disordered" evidence="4">
    <location>
        <begin position="1"/>
        <end position="25"/>
    </location>
</feature>
<dbReference type="InterPro" id="IPR003213">
    <property type="entry name" value="Cyt_c_oxidase_su6B"/>
</dbReference>
<evidence type="ECO:0000256" key="3">
    <source>
        <dbReference type="ARBA" id="ARBA00023157"/>
    </source>
</evidence>
<reference evidence="5" key="1">
    <citation type="submission" date="2024-03" db="EMBL/GenBank/DDBJ databases">
        <authorList>
            <consortium name="ELIXIR-Norway"/>
            <consortium name="Elixir Norway"/>
        </authorList>
    </citation>
    <scope>NUCLEOTIDE SEQUENCE</scope>
</reference>
<evidence type="ECO:0000313" key="6">
    <source>
        <dbReference type="Proteomes" id="UP001497522"/>
    </source>
</evidence>
<keyword evidence="2" id="KW-0496">Mitochondrion</keyword>
<organism evidence="5 6">
    <name type="scientific">Sphagnum jensenii</name>
    <dbReference type="NCBI Taxonomy" id="128206"/>
    <lineage>
        <taxon>Eukaryota</taxon>
        <taxon>Viridiplantae</taxon>
        <taxon>Streptophyta</taxon>
        <taxon>Embryophyta</taxon>
        <taxon>Bryophyta</taxon>
        <taxon>Sphagnophytina</taxon>
        <taxon>Sphagnopsida</taxon>
        <taxon>Sphagnales</taxon>
        <taxon>Sphagnaceae</taxon>
        <taxon>Sphagnum</taxon>
    </lineage>
</organism>